<reference evidence="1 2" key="1">
    <citation type="journal article" date="2023" name="Science">
        <title>Complex scaffold remodeling in plant triterpene biosynthesis.</title>
        <authorList>
            <person name="De La Pena R."/>
            <person name="Hodgson H."/>
            <person name="Liu J.C."/>
            <person name="Stephenson M.J."/>
            <person name="Martin A.C."/>
            <person name="Owen C."/>
            <person name="Harkess A."/>
            <person name="Leebens-Mack J."/>
            <person name="Jimenez L.E."/>
            <person name="Osbourn A."/>
            <person name="Sattely E.S."/>
        </authorList>
    </citation>
    <scope>NUCLEOTIDE SEQUENCE [LARGE SCALE GENOMIC DNA]</scope>
    <source>
        <strain evidence="2">cv. JPN11</strain>
        <tissue evidence="1">Leaf</tissue>
    </source>
</reference>
<evidence type="ECO:0000313" key="2">
    <source>
        <dbReference type="Proteomes" id="UP001164539"/>
    </source>
</evidence>
<keyword evidence="2" id="KW-1185">Reference proteome</keyword>
<accession>A0ACC1Y066</accession>
<proteinExistence type="predicted"/>
<dbReference type="EMBL" id="CM051399">
    <property type="protein sequence ID" value="KAJ4717086.1"/>
    <property type="molecule type" value="Genomic_DNA"/>
</dbReference>
<protein>
    <submittedName>
        <fullName evidence="1">Peptidoglycan-binding lysin domain</fullName>
    </submittedName>
</protein>
<comment type="caution">
    <text evidence="1">The sequence shown here is derived from an EMBL/GenBank/DDBJ whole genome shotgun (WGS) entry which is preliminary data.</text>
</comment>
<gene>
    <name evidence="1" type="ORF">OWV82_012012</name>
</gene>
<name>A0ACC1Y066_MELAZ</name>
<dbReference type="Proteomes" id="UP001164539">
    <property type="component" value="Chromosome 6"/>
</dbReference>
<sequence length="91" mass="9546">MANSKTSVFLNLALILALLLALSLAEGRTFAVGFAKSGPQCDSVLGVQEGNTCSQITQAFDLTTEFFNSINPNLNCDALFVGQWVCVGGTA</sequence>
<organism evidence="1 2">
    <name type="scientific">Melia azedarach</name>
    <name type="common">Chinaberry tree</name>
    <dbReference type="NCBI Taxonomy" id="155640"/>
    <lineage>
        <taxon>Eukaryota</taxon>
        <taxon>Viridiplantae</taxon>
        <taxon>Streptophyta</taxon>
        <taxon>Embryophyta</taxon>
        <taxon>Tracheophyta</taxon>
        <taxon>Spermatophyta</taxon>
        <taxon>Magnoliopsida</taxon>
        <taxon>eudicotyledons</taxon>
        <taxon>Gunneridae</taxon>
        <taxon>Pentapetalae</taxon>
        <taxon>rosids</taxon>
        <taxon>malvids</taxon>
        <taxon>Sapindales</taxon>
        <taxon>Meliaceae</taxon>
        <taxon>Melia</taxon>
    </lineage>
</organism>
<evidence type="ECO:0000313" key="1">
    <source>
        <dbReference type="EMBL" id="KAJ4717086.1"/>
    </source>
</evidence>